<evidence type="ECO:0000313" key="1">
    <source>
        <dbReference type="EMBL" id="QWF70463.1"/>
    </source>
</evidence>
<dbReference type="NCBIfam" id="TIGR02574">
    <property type="entry name" value="stabl_TIGR02574"/>
    <property type="match status" value="1"/>
</dbReference>
<dbReference type="InterPro" id="IPR013406">
    <property type="entry name" value="CHP02574_addiction_mod"/>
</dbReference>
<name>A0A975MM93_9GAMM</name>
<dbReference type="EMBL" id="CP073754">
    <property type="protein sequence ID" value="QWF70463.1"/>
    <property type="molecule type" value="Genomic_DNA"/>
</dbReference>
<dbReference type="KEGG" id="mpad:KEF85_14150"/>
<dbReference type="RefSeq" id="WP_215581667.1">
    <property type="nucleotide sequence ID" value="NZ_CP073754.1"/>
</dbReference>
<proteinExistence type="predicted"/>
<gene>
    <name evidence="1" type="ORF">KEF85_14150</name>
</gene>
<protein>
    <submittedName>
        <fullName evidence="1">Addiction module protein</fullName>
    </submittedName>
</protein>
<reference evidence="1" key="1">
    <citation type="submission" date="2021-04" db="EMBL/GenBank/DDBJ databases">
        <title>Draft genome sequence data of methanotrophic Methylovulum sp. strain S1L and Methylomonas sp. strain S2AM isolated from boreal lake water columns.</title>
        <authorList>
            <person name="Rissanen A.J."/>
            <person name="Mangayil R."/>
            <person name="Svenning M.M."/>
            <person name="Khanongnuch R."/>
        </authorList>
    </citation>
    <scope>NUCLEOTIDE SEQUENCE</scope>
    <source>
        <strain evidence="1">S2AM</strain>
    </source>
</reference>
<organism evidence="1 2">
    <name type="scientific">Methylomonas paludis</name>
    <dbReference type="NCBI Taxonomy" id="1173101"/>
    <lineage>
        <taxon>Bacteria</taxon>
        <taxon>Pseudomonadati</taxon>
        <taxon>Pseudomonadota</taxon>
        <taxon>Gammaproteobacteria</taxon>
        <taxon>Methylococcales</taxon>
        <taxon>Methylococcaceae</taxon>
        <taxon>Methylomonas</taxon>
    </lineage>
</organism>
<dbReference type="Proteomes" id="UP000676649">
    <property type="component" value="Chromosome"/>
</dbReference>
<sequence>MTSPATAPERLALISELWDSLNEAETPLPMPQFQELQRRIATFNRDSAHAVSWEELKAELIERAAQ</sequence>
<evidence type="ECO:0000313" key="2">
    <source>
        <dbReference type="Proteomes" id="UP000676649"/>
    </source>
</evidence>
<dbReference type="Pfam" id="PF09720">
    <property type="entry name" value="Unstab_antitox"/>
    <property type="match status" value="1"/>
</dbReference>
<accession>A0A975MM93</accession>
<dbReference type="AlphaFoldDB" id="A0A975MM93"/>
<keyword evidence="2" id="KW-1185">Reference proteome</keyword>